<dbReference type="CDD" id="cd08506">
    <property type="entry name" value="PBP2_clavulanate_OppA2"/>
    <property type="match status" value="1"/>
</dbReference>
<dbReference type="PROSITE" id="PS51257">
    <property type="entry name" value="PROKAR_LIPOPROTEIN"/>
    <property type="match status" value="1"/>
</dbReference>
<organism evidence="3 4">
    <name type="scientific">Nocardioides mangrovi</name>
    <dbReference type="NCBI Taxonomy" id="2874580"/>
    <lineage>
        <taxon>Bacteria</taxon>
        <taxon>Bacillati</taxon>
        <taxon>Actinomycetota</taxon>
        <taxon>Actinomycetes</taxon>
        <taxon>Propionibacteriales</taxon>
        <taxon>Nocardioidaceae</taxon>
        <taxon>Nocardioides</taxon>
    </lineage>
</organism>
<dbReference type="Pfam" id="PF00496">
    <property type="entry name" value="SBP_bac_5"/>
    <property type="match status" value="1"/>
</dbReference>
<dbReference type="SUPFAM" id="SSF53850">
    <property type="entry name" value="Periplasmic binding protein-like II"/>
    <property type="match status" value="1"/>
</dbReference>
<feature type="domain" description="Solute-binding protein family 5" evidence="2">
    <location>
        <begin position="97"/>
        <end position="490"/>
    </location>
</feature>
<evidence type="ECO:0000313" key="4">
    <source>
        <dbReference type="Proteomes" id="UP000780875"/>
    </source>
</evidence>
<dbReference type="Gene3D" id="3.40.190.10">
    <property type="entry name" value="Periplasmic binding protein-like II"/>
    <property type="match status" value="1"/>
</dbReference>
<proteinExistence type="predicted"/>
<evidence type="ECO:0000313" key="3">
    <source>
        <dbReference type="EMBL" id="MBZ5741187.1"/>
    </source>
</evidence>
<feature type="chain" id="PRO_5046701199" evidence="1">
    <location>
        <begin position="26"/>
        <end position="586"/>
    </location>
</feature>
<dbReference type="RefSeq" id="WP_224125483.1">
    <property type="nucleotide sequence ID" value="NZ_JAIQZJ010000025.1"/>
</dbReference>
<dbReference type="InterPro" id="IPR039424">
    <property type="entry name" value="SBP_5"/>
</dbReference>
<dbReference type="EMBL" id="JAIQZJ010000025">
    <property type="protein sequence ID" value="MBZ5741187.1"/>
    <property type="molecule type" value="Genomic_DNA"/>
</dbReference>
<feature type="signal peptide" evidence="1">
    <location>
        <begin position="1"/>
        <end position="25"/>
    </location>
</feature>
<reference evidence="3 4" key="1">
    <citation type="submission" date="2021-09" db="EMBL/GenBank/DDBJ databases">
        <title>Whole genome sequence of Nocardioides sp. GBK3QG-3.</title>
        <authorList>
            <person name="Tuo L."/>
        </authorList>
    </citation>
    <scope>NUCLEOTIDE SEQUENCE [LARGE SCALE GENOMIC DNA]</scope>
    <source>
        <strain evidence="3 4">GBK3QG-3</strain>
    </source>
</reference>
<name>A0ABS7UJY9_9ACTN</name>
<comment type="caution">
    <text evidence="3">The sequence shown here is derived from an EMBL/GenBank/DDBJ whole genome shotgun (WGS) entry which is preliminary data.</text>
</comment>
<keyword evidence="4" id="KW-1185">Reference proteome</keyword>
<dbReference type="InterPro" id="IPR000914">
    <property type="entry name" value="SBP_5_dom"/>
</dbReference>
<dbReference type="PANTHER" id="PTHR30290:SF83">
    <property type="entry name" value="ABC TRANSPORTER SUBSTRATE-BINDING PROTEIN"/>
    <property type="match status" value="1"/>
</dbReference>
<evidence type="ECO:0000259" key="2">
    <source>
        <dbReference type="Pfam" id="PF00496"/>
    </source>
</evidence>
<sequence length="586" mass="63442">MANMRKRMVALSAAAALAVTLAACGGGDSDGSPSSDGGSGDTGAKGGTLQYLQHFPFESVDPQRIYYGVELANFRRTVYRSLVGFPFDNDPKVANAPVPDLATDTGTSTENNKVWSFTLKDGIKWEDGSDITCEDFKYGASRAFADDVLTGGAGFYLKSYLDIPTDPKGGSMYKGPYRGDGQELFDKAVTCDGKTITYHFNKPWPDFPLSVASLMATDPYKESQDHGDKSKWTIFSNGPYKIDGNTWDVDKGATLVRNDQYDESTDTPDKLRLALPDEIDYQIFTAAEPILDRLVADSDPNAITSARIAPSYFSQIEGPVADRASLVESPYTNYLVPNQKTLTDPKVRQALALATDVNGYIKAEGGDKAGVPAESIINPNLPGYTEQEAFSGSNDGDPEAAKALLEEAGVDMPYPITYTYGQSETQDKTAAILKEGWEAAGFKVTLDPLADTYYDVINQPDKDSDVVWAGWGADWPSAMTVLPPLFDSRTNFARDANGNVTNLGQDYGYYQSDEFEGLIDQAATAPDIDTQNDLLTQADTVLANDTAYIPLDTSVFYWLRGSAITGFMTDAASNSYPDLGPIGVTQ</sequence>
<evidence type="ECO:0000256" key="1">
    <source>
        <dbReference type="SAM" id="SignalP"/>
    </source>
</evidence>
<protein>
    <submittedName>
        <fullName evidence="3">ABC transporter substrate-binding protein</fullName>
    </submittedName>
</protein>
<gene>
    <name evidence="3" type="ORF">K8U61_23710</name>
</gene>
<dbReference type="PIRSF" id="PIRSF002741">
    <property type="entry name" value="MppA"/>
    <property type="match status" value="1"/>
</dbReference>
<dbReference type="PANTHER" id="PTHR30290">
    <property type="entry name" value="PERIPLASMIC BINDING COMPONENT OF ABC TRANSPORTER"/>
    <property type="match status" value="1"/>
</dbReference>
<dbReference type="InterPro" id="IPR030678">
    <property type="entry name" value="Peptide/Ni-bd"/>
</dbReference>
<keyword evidence="1" id="KW-0732">Signal</keyword>
<dbReference type="Gene3D" id="3.10.105.10">
    <property type="entry name" value="Dipeptide-binding Protein, Domain 3"/>
    <property type="match status" value="1"/>
</dbReference>
<accession>A0ABS7UJY9</accession>
<dbReference type="Proteomes" id="UP000780875">
    <property type="component" value="Unassembled WGS sequence"/>
</dbReference>